<feature type="domain" description="Protein kinase" evidence="1">
    <location>
        <begin position="36"/>
        <end position="307"/>
    </location>
</feature>
<dbReference type="Proteomes" id="UP000614601">
    <property type="component" value="Unassembled WGS sequence"/>
</dbReference>
<reference evidence="2" key="1">
    <citation type="submission" date="2020-09" db="EMBL/GenBank/DDBJ databases">
        <authorList>
            <person name="Kikuchi T."/>
        </authorList>
    </citation>
    <scope>NUCLEOTIDE SEQUENCE</scope>
    <source>
        <strain evidence="2">SH1</strain>
    </source>
</reference>
<protein>
    <recommendedName>
        <fullName evidence="1">Protein kinase domain-containing protein</fullName>
    </recommendedName>
</protein>
<dbReference type="AlphaFoldDB" id="A0A811JRP4"/>
<dbReference type="InterPro" id="IPR000719">
    <property type="entry name" value="Prot_kinase_dom"/>
</dbReference>
<organism evidence="2 3">
    <name type="scientific">Bursaphelenchus okinawaensis</name>
    <dbReference type="NCBI Taxonomy" id="465554"/>
    <lineage>
        <taxon>Eukaryota</taxon>
        <taxon>Metazoa</taxon>
        <taxon>Ecdysozoa</taxon>
        <taxon>Nematoda</taxon>
        <taxon>Chromadorea</taxon>
        <taxon>Rhabditida</taxon>
        <taxon>Tylenchina</taxon>
        <taxon>Tylenchomorpha</taxon>
        <taxon>Aphelenchoidea</taxon>
        <taxon>Aphelenchoididae</taxon>
        <taxon>Bursaphelenchus</taxon>
    </lineage>
</organism>
<dbReference type="InterPro" id="IPR050235">
    <property type="entry name" value="CK1_Ser-Thr_kinase"/>
</dbReference>
<dbReference type="EMBL" id="CAJFDH010000001">
    <property type="protein sequence ID" value="CAD5205961.1"/>
    <property type="molecule type" value="Genomic_DNA"/>
</dbReference>
<comment type="caution">
    <text evidence="2">The sequence shown here is derived from an EMBL/GenBank/DDBJ whole genome shotgun (WGS) entry which is preliminary data.</text>
</comment>
<dbReference type="Proteomes" id="UP000783686">
    <property type="component" value="Unassembled WGS sequence"/>
</dbReference>
<dbReference type="Gene3D" id="1.10.510.10">
    <property type="entry name" value="Transferase(Phosphotransferase) domain 1"/>
    <property type="match status" value="1"/>
</dbReference>
<keyword evidence="3" id="KW-1185">Reference proteome</keyword>
<evidence type="ECO:0000313" key="2">
    <source>
        <dbReference type="EMBL" id="CAD5205961.1"/>
    </source>
</evidence>
<dbReference type="Pfam" id="PF00069">
    <property type="entry name" value="Pkinase"/>
    <property type="match status" value="1"/>
</dbReference>
<name>A0A811JRP4_9BILA</name>
<dbReference type="GO" id="GO:0005524">
    <property type="term" value="F:ATP binding"/>
    <property type="evidence" value="ECO:0007669"/>
    <property type="project" value="InterPro"/>
</dbReference>
<evidence type="ECO:0000313" key="3">
    <source>
        <dbReference type="Proteomes" id="UP000614601"/>
    </source>
</evidence>
<sequence length="328" mass="37562">MADVPELMHNVCGTFSNQYMITEPADDPLKRDYVVYNAYDYYKPGETTQIYMASLEAAKWRWGSSMAATQAVHEAINRKSSHLPHLVKFGRIKRLVFGADGVQDVENDPESFRFYLVFQTTMNHALLSTLLPYSPTGTLPVELAMYVGIGITRALGAIYNAGFIHRLVSPHSFSYYVPPTLYLLTNRMLITDLSLSMPFPRKPRPSVAFVGTMRYSALSVHHCREQGPSTDIISLIYVIAEMISGKLPWRSLMNPKHVKEAKTAFPESKEFQRLPKEVRILYRDMMETYPQARVDHVKIQQTFKDVLNRKDPNNNFEMPAWLIQPCED</sequence>
<dbReference type="EMBL" id="CAJFCW020000001">
    <property type="protein sequence ID" value="CAG9079984.1"/>
    <property type="molecule type" value="Genomic_DNA"/>
</dbReference>
<proteinExistence type="predicted"/>
<dbReference type="PROSITE" id="PS50011">
    <property type="entry name" value="PROTEIN_KINASE_DOM"/>
    <property type="match status" value="1"/>
</dbReference>
<evidence type="ECO:0000259" key="1">
    <source>
        <dbReference type="PROSITE" id="PS50011"/>
    </source>
</evidence>
<dbReference type="OrthoDB" id="5817908at2759"/>
<dbReference type="InterPro" id="IPR011009">
    <property type="entry name" value="Kinase-like_dom_sf"/>
</dbReference>
<gene>
    <name evidence="2" type="ORF">BOKJ2_LOCUS645</name>
</gene>
<dbReference type="SUPFAM" id="SSF56112">
    <property type="entry name" value="Protein kinase-like (PK-like)"/>
    <property type="match status" value="1"/>
</dbReference>
<dbReference type="GO" id="GO:0004672">
    <property type="term" value="F:protein kinase activity"/>
    <property type="evidence" value="ECO:0007669"/>
    <property type="project" value="InterPro"/>
</dbReference>
<accession>A0A811JRP4</accession>
<dbReference type="PANTHER" id="PTHR11909">
    <property type="entry name" value="CASEIN KINASE-RELATED"/>
    <property type="match status" value="1"/>
</dbReference>